<dbReference type="KEGG" id="mli:MULP_04851"/>
<dbReference type="RefSeq" id="WP_015357088.1">
    <property type="nucleotide sequence ID" value="NC_020133.1"/>
</dbReference>
<feature type="transmembrane region" description="Helical" evidence="2">
    <location>
        <begin position="7"/>
        <end position="25"/>
    </location>
</feature>
<evidence type="ECO:0000256" key="1">
    <source>
        <dbReference type="SAM" id="MobiDB-lite"/>
    </source>
</evidence>
<proteinExistence type="predicted"/>
<reference evidence="3 4" key="1">
    <citation type="journal article" date="2013" name="J. Bacteriol.">
        <title>Complete Genome Sequence of the Frog Pathogen Mycobacterium ulcerans Ecovar Liflandii.</title>
        <authorList>
            <person name="Tobias N.J."/>
            <person name="Doig K.D."/>
            <person name="Medema M.H."/>
            <person name="Chen H."/>
            <person name="Haring V."/>
            <person name="Moore R."/>
            <person name="Seemann T."/>
            <person name="Stinear T.P."/>
        </authorList>
    </citation>
    <scope>NUCLEOTIDE SEQUENCE [LARGE SCALE GENOMIC DNA]</scope>
    <source>
        <strain evidence="3 4">128FXT</strain>
    </source>
</reference>
<dbReference type="HOGENOM" id="CLU_2634304_0_0_11"/>
<organism evidence="3 4">
    <name type="scientific">Mycobacterium liflandii (strain 128FXT)</name>
    <dbReference type="NCBI Taxonomy" id="459424"/>
    <lineage>
        <taxon>Bacteria</taxon>
        <taxon>Bacillati</taxon>
        <taxon>Actinomycetota</taxon>
        <taxon>Actinomycetes</taxon>
        <taxon>Mycobacteriales</taxon>
        <taxon>Mycobacteriaceae</taxon>
        <taxon>Mycobacterium</taxon>
        <taxon>Mycobacterium ulcerans group</taxon>
    </lineage>
</organism>
<feature type="compositionally biased region" description="Low complexity" evidence="1">
    <location>
        <begin position="46"/>
        <end position="59"/>
    </location>
</feature>
<gene>
    <name evidence="3" type="ordered locus">MULP_04851</name>
</gene>
<keyword evidence="2" id="KW-0812">Transmembrane</keyword>
<dbReference type="PATRIC" id="fig|459424.11.peg.4997"/>
<keyword evidence="4" id="KW-1185">Reference proteome</keyword>
<protein>
    <submittedName>
        <fullName evidence="3">Membrane protein</fullName>
    </submittedName>
</protein>
<accession>L7VD24</accession>
<dbReference type="AlphaFoldDB" id="L7VD24"/>
<dbReference type="EMBL" id="CP003899">
    <property type="protein sequence ID" value="AGC64343.1"/>
    <property type="molecule type" value="Genomic_DNA"/>
</dbReference>
<keyword evidence="2" id="KW-1133">Transmembrane helix</keyword>
<feature type="region of interest" description="Disordered" evidence="1">
    <location>
        <begin position="36"/>
        <end position="74"/>
    </location>
</feature>
<evidence type="ECO:0000256" key="2">
    <source>
        <dbReference type="SAM" id="Phobius"/>
    </source>
</evidence>
<dbReference type="Proteomes" id="UP000011157">
    <property type="component" value="Chromosome"/>
</dbReference>
<keyword evidence="2" id="KW-0472">Membrane</keyword>
<sequence length="74" mass="7997">MDFVIQWLYYLAAFVVGSAVAWGIVTVSIKPVATTAEAVEAEQTEQTEQTGQTEQTVQAEEPDPAASHQTEVAQ</sequence>
<evidence type="ECO:0000313" key="4">
    <source>
        <dbReference type="Proteomes" id="UP000011157"/>
    </source>
</evidence>
<evidence type="ECO:0000313" key="3">
    <source>
        <dbReference type="EMBL" id="AGC64343.1"/>
    </source>
</evidence>
<name>L7VD24_MYCL1</name>